<accession>A0ABQ1U6F2</accession>
<dbReference type="PANTHER" id="PTHR13696">
    <property type="entry name" value="P-LOOP CONTAINING NUCLEOSIDE TRIPHOSPHATE HYDROLASE"/>
    <property type="match status" value="1"/>
</dbReference>
<name>A0ABQ1U6F2_9NOCA</name>
<dbReference type="InterPro" id="IPR027417">
    <property type="entry name" value="P-loop_NTPase"/>
</dbReference>
<sequence length="234" mass="24999">MESMGVHVVMNQKGGVGKSTLAMNLAAVKADVLTDPAGERGVSPVLAVSIDPQGSAVWWADRVADLPFRIAQAHDDVGMLGRLRNLPGVDHVIVDTPGWIGDTPGATDNGGTGYALDAVLGSADLVIVPIVPEPLAFDPTARTITKVIEPLGIPYVVVINDWDPRDGRSDLEQTQAFVRSRGWPLARSVVRHYKVHARAAAEGRVVTEYGSSRVALQAREDVQRLCLELEVGAK</sequence>
<dbReference type="SUPFAM" id="SSF52540">
    <property type="entry name" value="P-loop containing nucleoside triphosphate hydrolases"/>
    <property type="match status" value="1"/>
</dbReference>
<proteinExistence type="predicted"/>
<dbReference type="EMBL" id="BMCS01000001">
    <property type="protein sequence ID" value="GGF11772.1"/>
    <property type="molecule type" value="Genomic_DNA"/>
</dbReference>
<organism evidence="2 3">
    <name type="scientific">Williamsia phyllosphaerae</name>
    <dbReference type="NCBI Taxonomy" id="885042"/>
    <lineage>
        <taxon>Bacteria</taxon>
        <taxon>Bacillati</taxon>
        <taxon>Actinomycetota</taxon>
        <taxon>Actinomycetes</taxon>
        <taxon>Mycobacteriales</taxon>
        <taxon>Nocardiaceae</taxon>
        <taxon>Williamsia</taxon>
    </lineage>
</organism>
<comment type="caution">
    <text evidence="2">The sequence shown here is derived from an EMBL/GenBank/DDBJ whole genome shotgun (WGS) entry which is preliminary data.</text>
</comment>
<evidence type="ECO:0000259" key="1">
    <source>
        <dbReference type="Pfam" id="PF01656"/>
    </source>
</evidence>
<evidence type="ECO:0000313" key="2">
    <source>
        <dbReference type="EMBL" id="GGF11772.1"/>
    </source>
</evidence>
<dbReference type="CDD" id="cd02042">
    <property type="entry name" value="ParAB_family"/>
    <property type="match status" value="1"/>
</dbReference>
<dbReference type="Proteomes" id="UP000632454">
    <property type="component" value="Unassembled WGS sequence"/>
</dbReference>
<dbReference type="PANTHER" id="PTHR13696:SF96">
    <property type="entry name" value="COBQ_COBB_MIND_PARA NUCLEOTIDE BINDING DOMAIN-CONTAINING PROTEIN"/>
    <property type="match status" value="1"/>
</dbReference>
<reference evidence="3" key="1">
    <citation type="journal article" date="2019" name="Int. J. Syst. Evol. Microbiol.">
        <title>The Global Catalogue of Microorganisms (GCM) 10K type strain sequencing project: providing services to taxonomists for standard genome sequencing and annotation.</title>
        <authorList>
            <consortium name="The Broad Institute Genomics Platform"/>
            <consortium name="The Broad Institute Genome Sequencing Center for Infectious Disease"/>
            <person name="Wu L."/>
            <person name="Ma J."/>
        </authorList>
    </citation>
    <scope>NUCLEOTIDE SEQUENCE [LARGE SCALE GENOMIC DNA]</scope>
    <source>
        <strain evidence="3">CCM 7855</strain>
    </source>
</reference>
<feature type="domain" description="CobQ/CobB/MinD/ParA nucleotide binding" evidence="1">
    <location>
        <begin position="8"/>
        <end position="200"/>
    </location>
</feature>
<dbReference type="PIRSF" id="PIRSF009320">
    <property type="entry name" value="Nuc_binding_HP_1000"/>
    <property type="match status" value="1"/>
</dbReference>
<protein>
    <recommendedName>
        <fullName evidence="1">CobQ/CobB/MinD/ParA nucleotide binding domain-containing protein</fullName>
    </recommendedName>
</protein>
<dbReference type="InterPro" id="IPR002586">
    <property type="entry name" value="CobQ/CobB/MinD/ParA_Nub-bd_dom"/>
</dbReference>
<dbReference type="Gene3D" id="3.40.50.300">
    <property type="entry name" value="P-loop containing nucleotide triphosphate hydrolases"/>
    <property type="match status" value="1"/>
</dbReference>
<evidence type="ECO:0000313" key="3">
    <source>
        <dbReference type="Proteomes" id="UP000632454"/>
    </source>
</evidence>
<gene>
    <name evidence="2" type="ORF">GCM10007298_04680</name>
</gene>
<dbReference type="Pfam" id="PF01656">
    <property type="entry name" value="CbiA"/>
    <property type="match status" value="1"/>
</dbReference>
<keyword evidence="3" id="KW-1185">Reference proteome</keyword>
<dbReference type="InterPro" id="IPR050678">
    <property type="entry name" value="DNA_Partitioning_ATPase"/>
</dbReference>